<dbReference type="AlphaFoldDB" id="A0A7G2CD08"/>
<dbReference type="EMBL" id="LR877151">
    <property type="protein sequence ID" value="CAD2216827.1"/>
    <property type="molecule type" value="Genomic_DNA"/>
</dbReference>
<name>A0A7G2CD08_9TRYP</name>
<evidence type="ECO:0000313" key="4">
    <source>
        <dbReference type="Proteomes" id="UP000515908"/>
    </source>
</evidence>
<reference evidence="3 4" key="1">
    <citation type="submission" date="2020-08" db="EMBL/GenBank/DDBJ databases">
        <authorList>
            <person name="Newling K."/>
            <person name="Davey J."/>
            <person name="Forrester S."/>
        </authorList>
    </citation>
    <scope>NUCLEOTIDE SEQUENCE [LARGE SCALE GENOMIC DNA]</scope>
    <source>
        <strain evidence="4">Crithidia deanei Carvalho (ATCC PRA-265)</strain>
    </source>
</reference>
<feature type="coiled-coil region" evidence="1">
    <location>
        <begin position="42"/>
        <end position="69"/>
    </location>
</feature>
<keyword evidence="4" id="KW-1185">Reference proteome</keyword>
<keyword evidence="1" id="KW-0175">Coiled coil</keyword>
<accession>A0A7G2CD08</accession>
<organism evidence="3 4">
    <name type="scientific">Angomonas deanei</name>
    <dbReference type="NCBI Taxonomy" id="59799"/>
    <lineage>
        <taxon>Eukaryota</taxon>
        <taxon>Discoba</taxon>
        <taxon>Euglenozoa</taxon>
        <taxon>Kinetoplastea</taxon>
        <taxon>Metakinetoplastina</taxon>
        <taxon>Trypanosomatida</taxon>
        <taxon>Trypanosomatidae</taxon>
        <taxon>Strigomonadinae</taxon>
        <taxon>Angomonas</taxon>
    </lineage>
</organism>
<feature type="region of interest" description="Disordered" evidence="2">
    <location>
        <begin position="496"/>
        <end position="524"/>
    </location>
</feature>
<dbReference type="VEuPathDB" id="TriTrypDB:ADEAN_000430500"/>
<proteinExistence type="predicted"/>
<feature type="region of interest" description="Disordered" evidence="2">
    <location>
        <begin position="393"/>
        <end position="450"/>
    </location>
</feature>
<dbReference type="InterPro" id="IPR029058">
    <property type="entry name" value="AB_hydrolase_fold"/>
</dbReference>
<dbReference type="Gene3D" id="3.40.50.1820">
    <property type="entry name" value="alpha/beta hydrolase"/>
    <property type="match status" value="1"/>
</dbReference>
<evidence type="ECO:0000313" key="3">
    <source>
        <dbReference type="EMBL" id="CAD2216827.1"/>
    </source>
</evidence>
<feature type="compositionally biased region" description="Basic and acidic residues" evidence="2">
    <location>
        <begin position="403"/>
        <end position="412"/>
    </location>
</feature>
<sequence length="524" mass="59069">MSLRAESLKVYRHVHRAAYKTAVGCSLYNPQGFLDYVGVRFAARADGNRRRLNELLSSLEVQEKQLATRGGNASKKAHAKRQLAQERKKMISQYEKYVSTKIDEMYRLAEMLPEAMGNEALMSILQVLGANVGNTSYQAALEEGFINYFHFEQKRTERNEVEEEATSEYQNRIMQQAILPYAERLLLLHRTAVGEHNEKSNLVYLSPWQVTDAIVGTRSGVTAHHMQLGHDHLVLEIDETHNKQILYVCCTRYDEGGSYNWEEEVERVDISESEELRKTLLHAEYLSIAHRLLEALTSETPLHTSRRTTVMGHGVGGAVGLIMGLLLSQRGFPITNTISLGAPKALQGTLERYVAMINPIRIVLAGDPLIDLPVSGAEGDLFVHLGEILLLSPEGTAEDGSTTEEKEHKPEEDGMTADALSNLMNDDEESESFSSPPPQQQQQVEEEDEEDLAALFAEVKDRYNQHFLIEHYVEHLSNPSVPLEYAEGEEVWDEGEYSAMRREESQKPFVSGDERREGDLRGPL</sequence>
<dbReference type="Proteomes" id="UP000515908">
    <property type="component" value="Chromosome 07"/>
</dbReference>
<evidence type="ECO:0008006" key="5">
    <source>
        <dbReference type="Google" id="ProtNLM"/>
    </source>
</evidence>
<dbReference type="SUPFAM" id="SSF53474">
    <property type="entry name" value="alpha/beta-Hydrolases"/>
    <property type="match status" value="1"/>
</dbReference>
<evidence type="ECO:0000256" key="1">
    <source>
        <dbReference type="SAM" id="Coils"/>
    </source>
</evidence>
<protein>
    <recommendedName>
        <fullName evidence="5">Lipase (Class 3)</fullName>
    </recommendedName>
</protein>
<gene>
    <name evidence="3" type="ORF">ADEAN_000430500</name>
</gene>
<feature type="compositionally biased region" description="Basic and acidic residues" evidence="2">
    <location>
        <begin position="499"/>
        <end position="524"/>
    </location>
</feature>
<evidence type="ECO:0000256" key="2">
    <source>
        <dbReference type="SAM" id="MobiDB-lite"/>
    </source>
</evidence>